<keyword evidence="2" id="KW-0687">Ribonucleoprotein</keyword>
<dbReference type="Gene3D" id="3.40.630.30">
    <property type="match status" value="1"/>
</dbReference>
<evidence type="ECO:0000313" key="2">
    <source>
        <dbReference type="EMBL" id="MBB3110344.1"/>
    </source>
</evidence>
<gene>
    <name evidence="2" type="ORF">FHS18_002411</name>
</gene>
<evidence type="ECO:0000259" key="1">
    <source>
        <dbReference type="PROSITE" id="PS51186"/>
    </source>
</evidence>
<proteinExistence type="predicted"/>
<sequence>MEGPPHGLVSGLEVILTLHKELIVYASGIPKRIRIRNYTMEDYEGMIAIQRESFPPPYPSELWWNEEQLHEHITRFPEGALCVEADGKLVGSMTGLIVDESQLEGSHSWSTISDNGFIRNHNPNGDTLYVVDVCVIPEYRKYGIGKWLMQTMYEVVVHLRLRRLLGGGRMPGYHHVADTMSAEAYLEGVITGQWKDPVITFLLRCGRLPIGVEANYLDDEESLNYAALMEWRNPFYTGEERLGS</sequence>
<dbReference type="CDD" id="cd04301">
    <property type="entry name" value="NAT_SF"/>
    <property type="match status" value="1"/>
</dbReference>
<dbReference type="SUPFAM" id="SSF55729">
    <property type="entry name" value="Acyl-CoA N-acyltransferases (Nat)"/>
    <property type="match status" value="1"/>
</dbReference>
<organism evidence="2 3">
    <name type="scientific">Paenibacillus phyllosphaerae</name>
    <dbReference type="NCBI Taxonomy" id="274593"/>
    <lineage>
        <taxon>Bacteria</taxon>
        <taxon>Bacillati</taxon>
        <taxon>Bacillota</taxon>
        <taxon>Bacilli</taxon>
        <taxon>Bacillales</taxon>
        <taxon>Paenibacillaceae</taxon>
        <taxon>Paenibacillus</taxon>
    </lineage>
</organism>
<dbReference type="GO" id="GO:0005840">
    <property type="term" value="C:ribosome"/>
    <property type="evidence" value="ECO:0007669"/>
    <property type="project" value="UniProtKB-KW"/>
</dbReference>
<evidence type="ECO:0000313" key="3">
    <source>
        <dbReference type="Proteomes" id="UP000570361"/>
    </source>
</evidence>
<keyword evidence="2" id="KW-0689">Ribosomal protein</keyword>
<dbReference type="AlphaFoldDB" id="A0A7W5AWZ2"/>
<name>A0A7W5AWZ2_9BACL</name>
<dbReference type="InterPro" id="IPR016181">
    <property type="entry name" value="Acyl_CoA_acyltransferase"/>
</dbReference>
<keyword evidence="3" id="KW-1185">Reference proteome</keyword>
<dbReference type="EMBL" id="JACHXK010000004">
    <property type="protein sequence ID" value="MBB3110344.1"/>
    <property type="molecule type" value="Genomic_DNA"/>
</dbReference>
<dbReference type="GO" id="GO:0016747">
    <property type="term" value="F:acyltransferase activity, transferring groups other than amino-acyl groups"/>
    <property type="evidence" value="ECO:0007669"/>
    <property type="project" value="InterPro"/>
</dbReference>
<reference evidence="2 3" key="1">
    <citation type="submission" date="2020-08" db="EMBL/GenBank/DDBJ databases">
        <title>Genomic Encyclopedia of Type Strains, Phase III (KMG-III): the genomes of soil and plant-associated and newly described type strains.</title>
        <authorList>
            <person name="Whitman W."/>
        </authorList>
    </citation>
    <scope>NUCLEOTIDE SEQUENCE [LARGE SCALE GENOMIC DNA]</scope>
    <source>
        <strain evidence="2 3">CECT 5862</strain>
    </source>
</reference>
<dbReference type="RefSeq" id="WP_183600237.1">
    <property type="nucleotide sequence ID" value="NZ_JACHXK010000004.1"/>
</dbReference>
<protein>
    <submittedName>
        <fullName evidence="2">Ribosomal protein S18 acetylase RimI-like enzyme</fullName>
    </submittedName>
</protein>
<dbReference type="Proteomes" id="UP000570361">
    <property type="component" value="Unassembled WGS sequence"/>
</dbReference>
<dbReference type="PROSITE" id="PS51186">
    <property type="entry name" value="GNAT"/>
    <property type="match status" value="1"/>
</dbReference>
<dbReference type="Pfam" id="PF00583">
    <property type="entry name" value="Acetyltransf_1"/>
    <property type="match status" value="1"/>
</dbReference>
<comment type="caution">
    <text evidence="2">The sequence shown here is derived from an EMBL/GenBank/DDBJ whole genome shotgun (WGS) entry which is preliminary data.</text>
</comment>
<feature type="domain" description="N-acetyltransferase" evidence="1">
    <location>
        <begin position="33"/>
        <end position="234"/>
    </location>
</feature>
<dbReference type="InterPro" id="IPR000182">
    <property type="entry name" value="GNAT_dom"/>
</dbReference>
<accession>A0A7W5AWZ2</accession>